<evidence type="ECO:0000313" key="11">
    <source>
        <dbReference type="Proteomes" id="UP000070133"/>
    </source>
</evidence>
<dbReference type="PROSITE" id="PS52004">
    <property type="entry name" value="KS3_2"/>
    <property type="match status" value="1"/>
</dbReference>
<dbReference type="InterPro" id="IPR029058">
    <property type="entry name" value="AB_hydrolase_fold"/>
</dbReference>
<dbReference type="GO" id="GO:0044550">
    <property type="term" value="P:secondary metabolite biosynthetic process"/>
    <property type="evidence" value="ECO:0007669"/>
    <property type="project" value="UniProtKB-ARBA"/>
</dbReference>
<reference evidence="10 11" key="1">
    <citation type="submission" date="2015-07" db="EMBL/GenBank/DDBJ databases">
        <title>Comparative genomics of the Sigatoka disease complex on banana suggests a link between parallel evolutionary changes in Pseudocercospora fijiensis and Pseudocercospora eumusae and increased virulence on the banana host.</title>
        <authorList>
            <person name="Chang T.-C."/>
            <person name="Salvucci A."/>
            <person name="Crous P.W."/>
            <person name="Stergiopoulos I."/>
        </authorList>
    </citation>
    <scope>NUCLEOTIDE SEQUENCE [LARGE SCALE GENOMIC DNA]</scope>
    <source>
        <strain evidence="10 11">CBS 114824</strain>
    </source>
</reference>
<proteinExistence type="predicted"/>
<feature type="active site" description="Proton donor; for dehydratase activity" evidence="5">
    <location>
        <position position="1518"/>
    </location>
</feature>
<dbReference type="InterPro" id="IPR014043">
    <property type="entry name" value="Acyl_transferase_dom"/>
</dbReference>
<feature type="region of interest" description="Disordered" evidence="6">
    <location>
        <begin position="1738"/>
        <end position="1760"/>
    </location>
</feature>
<keyword evidence="1" id="KW-0596">Phosphopantetheine</keyword>
<keyword evidence="2" id="KW-0597">Phosphoprotein</keyword>
<dbReference type="InterPro" id="IPR050091">
    <property type="entry name" value="PKS_NRPS_Biosynth_Enz"/>
</dbReference>
<dbReference type="InterPro" id="IPR006162">
    <property type="entry name" value="Ppantetheine_attach_site"/>
</dbReference>
<evidence type="ECO:0000256" key="6">
    <source>
        <dbReference type="SAM" id="MobiDB-lite"/>
    </source>
</evidence>
<dbReference type="InterPro" id="IPR016039">
    <property type="entry name" value="Thiolase-like"/>
</dbReference>
<evidence type="ECO:0000313" key="10">
    <source>
        <dbReference type="EMBL" id="KXS94867.1"/>
    </source>
</evidence>
<dbReference type="InterPro" id="IPR042104">
    <property type="entry name" value="PKS_dehydratase_sf"/>
</dbReference>
<dbReference type="Pfam" id="PF22621">
    <property type="entry name" value="CurL-like_PKS_C"/>
    <property type="match status" value="1"/>
</dbReference>
<organism evidence="10 11">
    <name type="scientific">Pseudocercospora eumusae</name>
    <dbReference type="NCBI Taxonomy" id="321146"/>
    <lineage>
        <taxon>Eukaryota</taxon>
        <taxon>Fungi</taxon>
        <taxon>Dikarya</taxon>
        <taxon>Ascomycota</taxon>
        <taxon>Pezizomycotina</taxon>
        <taxon>Dothideomycetes</taxon>
        <taxon>Dothideomycetidae</taxon>
        <taxon>Mycosphaerellales</taxon>
        <taxon>Mycosphaerellaceae</taxon>
        <taxon>Pseudocercospora</taxon>
    </lineage>
</organism>
<dbReference type="Proteomes" id="UP000070133">
    <property type="component" value="Unassembled WGS sequence"/>
</dbReference>
<dbReference type="GO" id="GO:0031177">
    <property type="term" value="F:phosphopantetheine binding"/>
    <property type="evidence" value="ECO:0007669"/>
    <property type="project" value="InterPro"/>
</dbReference>
<feature type="region of interest" description="Disordered" evidence="6">
    <location>
        <begin position="1613"/>
        <end position="1645"/>
    </location>
</feature>
<dbReference type="InterPro" id="IPR020806">
    <property type="entry name" value="PKS_PP-bd"/>
</dbReference>
<dbReference type="SMART" id="SM00827">
    <property type="entry name" value="PKS_AT"/>
    <property type="match status" value="1"/>
</dbReference>
<evidence type="ECO:0000256" key="4">
    <source>
        <dbReference type="ARBA" id="ARBA00022737"/>
    </source>
</evidence>
<dbReference type="Pfam" id="PF00698">
    <property type="entry name" value="Acyl_transf_1"/>
    <property type="match status" value="1"/>
</dbReference>
<keyword evidence="4" id="KW-0677">Repeat</keyword>
<dbReference type="STRING" id="321146.A0A139GXD7"/>
<dbReference type="Gene3D" id="1.10.1200.10">
    <property type="entry name" value="ACP-like"/>
    <property type="match status" value="2"/>
</dbReference>
<dbReference type="Pfam" id="PF00550">
    <property type="entry name" value="PP-binding"/>
    <property type="match status" value="2"/>
</dbReference>
<dbReference type="InterPro" id="IPR032088">
    <property type="entry name" value="SAT"/>
</dbReference>
<dbReference type="Pfam" id="PF14765">
    <property type="entry name" value="PS-DH"/>
    <property type="match status" value="1"/>
</dbReference>
<dbReference type="InterPro" id="IPR049551">
    <property type="entry name" value="PKS_DH_C"/>
</dbReference>
<dbReference type="SUPFAM" id="SSF53901">
    <property type="entry name" value="Thiolase-like"/>
    <property type="match status" value="1"/>
</dbReference>
<dbReference type="SUPFAM" id="SSF52151">
    <property type="entry name" value="FabD/lysophospholipase-like"/>
    <property type="match status" value="1"/>
</dbReference>
<comment type="caution">
    <text evidence="10">The sequence shown here is derived from an EMBL/GenBank/DDBJ whole genome shotgun (WGS) entry which is preliminary data.</text>
</comment>
<dbReference type="PANTHER" id="PTHR43775:SF37">
    <property type="entry name" value="SI:DKEY-61P9.11"/>
    <property type="match status" value="1"/>
</dbReference>
<dbReference type="Pfam" id="PF21089">
    <property type="entry name" value="PKS_DH_N"/>
    <property type="match status" value="1"/>
</dbReference>
<feature type="domain" description="Carrier" evidence="7">
    <location>
        <begin position="1762"/>
        <end position="1839"/>
    </location>
</feature>
<dbReference type="OrthoDB" id="329835at2759"/>
<dbReference type="PROSITE" id="PS52019">
    <property type="entry name" value="PKS_MFAS_DH"/>
    <property type="match status" value="1"/>
</dbReference>
<dbReference type="GO" id="GO:0006633">
    <property type="term" value="P:fatty acid biosynthetic process"/>
    <property type="evidence" value="ECO:0007669"/>
    <property type="project" value="InterPro"/>
</dbReference>
<dbReference type="Pfam" id="PF02801">
    <property type="entry name" value="Ketoacyl-synt_C"/>
    <property type="match status" value="1"/>
</dbReference>
<feature type="domain" description="Ketosynthase family 3 (KS3)" evidence="8">
    <location>
        <begin position="396"/>
        <end position="820"/>
    </location>
</feature>
<dbReference type="InterPro" id="IPR036736">
    <property type="entry name" value="ACP-like_sf"/>
</dbReference>
<dbReference type="Gene3D" id="3.40.366.10">
    <property type="entry name" value="Malonyl-Coenzyme A Acyl Carrier Protein, domain 2"/>
    <property type="match status" value="1"/>
</dbReference>
<accession>A0A139GXD7</accession>
<feature type="domain" description="PKS/mFAS DH" evidence="9">
    <location>
        <begin position="1295"/>
        <end position="1606"/>
    </location>
</feature>
<dbReference type="InterPro" id="IPR018201">
    <property type="entry name" value="Ketoacyl_synth_AS"/>
</dbReference>
<evidence type="ECO:0000259" key="9">
    <source>
        <dbReference type="PROSITE" id="PS52019"/>
    </source>
</evidence>
<dbReference type="InterPro" id="IPR020841">
    <property type="entry name" value="PKS_Beta-ketoAc_synthase_dom"/>
</dbReference>
<dbReference type="SUPFAM" id="SSF47336">
    <property type="entry name" value="ACP-like"/>
    <property type="match status" value="2"/>
</dbReference>
<dbReference type="Pfam" id="PF00109">
    <property type="entry name" value="ketoacyl-synt"/>
    <property type="match status" value="1"/>
</dbReference>
<sequence>MAPRCRALYFPAASNDAVSRFRRLRHVSQGNPAVEALLHTASRTWQDEVGNIPSSMLPADLPYNAKAGGGGGGGGGSGSLLLQLAEHQDRYPWAPAQVVLTLVAQLADLVFFYNNNNTTTTTTTTPYGSPSCHDHVLAGVGAGLLGAALAAVARDSWDVVRLSRYVVAVGLRCAVDLEHRARDIDLSEFSWQVKITGPPALDDLASKLDLINHHVPGHHHAYIGIISRSTASATLVGPPSTLAKVNNVPDFPWHRSSMPSRQPNTMFAPHLKAPDVGNMLQGLASDALKWPILRLLLSPHDGKPFEAKTFGDLLALALHDIVDRCVDLDALATSLAHWVSQRSEKSLELLVLGSHPDHCIDFAQIMSRISVDFSFLSVQDIHAAGKTPATGCLPRTKAVAIVGMAGRFPGSDGVEELWSVLEKGSSTAAEIPSSRFSMNALQDANTGEVSCSPSGHFIKSPGDFDHRLFAISPVEAMQMDPIQRMALIATYEALEMAGYSGSDDASGPDPARIAVYFGQTTDDWKFINQQRGIDTHYLPGVNRSFTPGRISRYFGWSGGFYSIDTGCSSSATCLCLARDALIAGEIDMAVVGGGNLLAAPEWYLGLGKGEFLSKAGFCSTFAESADGYCRGEAVAVVILKRQEDALNGKDNILATIASAARNSNARTSASMTAPSQSAQSALYRRVLWEAALSPSDIDYIEMHGTGTQLGDHCEMAAVANVFAQGHTGERPLIVGAVKANIGHTEAAAGIVSLIKTILVLQHNKVPPQPGWPFPLNSKFAALLGQEIVIANGQPLARDHRNFLVNSFDAAGGNVSIVVQDPPTRQPRQEPTKGGLSHHIVVISGHSEASFMDFKTRLHLQLIAQPDLELCDLAYSTTARRSQKMYRKSLVVRSAAQLIGDLAKPCSPLIAGKDFTSNIVFTFTGQGSQYTGMGRTIYQTSPSFRRLLDSYEIICQGYGFGFLEVITQANSLAEVAASKIQVATTALEIAMASYLVSLGLVPTLVIGHSIGEYAALCIAGALSVADVLWLVHHRARLVEQNCEPRTHGMLSVNLPALAIQKHWGEICEISCHNSPSSTVVSAPLAHIQDLGAKLTSEGVRCTRLDVDFAFHSSQIDPICASFEASVEQVPFRRTEIPLASTVLGRIVDPGESAFNARYLTRHARQPVDFVSAVQACEENGFIQDHTIVVEIGPHPTNIGLIQSSLRATRPKALATLRRGQDDWYGISSCLAVANDAGIRIKWHEFHEPFLTHLQHVPLPLPFFDCRNFWEPFDQARSGLNHTVAAPEEKLLSSSLHRLHSLSKQGSQAVGVFYSTVSERDLATAIKGHVVDGISICPTSVFIDMALSAATYLVYGSLTTHQSVGSTELTDLDITRPLILEPHDKSAQVRIEARFDREKSFVLVHIMATNGGRTGSVPKYATCQISVSTGERQNWSREWNKIRRLVTDRCSSINAMCPSEDCKLNRTLFYHMFAELVTYSDAYRTIQEATIPDGFRDASATFKFEGNTVGTFLLNPYMIDSVVHIAGFLLNADPKKGRDMMYISNRIGSFRMFAEISPQRRYQVYASVRDESIDKIARCDVYVFDDSLELLLSCEGIQFQRIERSSFQRLAKQIPSSADSPLKETQRANDGESASLNSRYLSSSSPTCSVTPSLDEEFELFNVLKSIISAASGLSVPEIESTSTFGDMGIDSQMRISITAQFKIHTGIELPTSVFASTSTFSTAQRELTLLLEAQRTPLSRIHGSPGPKEKSTELSRPLTNGHSNNVGHFATLLRTVSDTLGVEMNELDSSTTWQSLGLNSMHSIRILSTFKEETGVELPASYFLLNETVADVRTQMGSEPEGNQPSRISSQEHLFDGERGARCSRAVLLQGSAQSHDPPLFLLTDGSGTVEAYTHLPALPNGRRTYGLESPYISDPLNFTVTISQLAKMFISTIRSIQPHGPYLIGGWSVGGKYAFEVSRQLSLAHQKIALLLILDTRPPRPRPLNIAVNFGTLDDIGMTTARGKNLSEDFTERERDHLYASCRVQSREQTRAFTPHQEPPRLCAIVWATRGLNEHADPARHRAEVRRKAAMGPVEEEEEEVARGGVEALRMIYKSWLFGERRDFGTNGWENWVGGKGKKARMVVETLDADHFSMVTPPDVYRLGGIIVRLVMEASNKVSGL</sequence>
<dbReference type="InterPro" id="IPR014031">
    <property type="entry name" value="Ketoacyl_synth_C"/>
</dbReference>
<dbReference type="CDD" id="cd00833">
    <property type="entry name" value="PKS"/>
    <property type="match status" value="1"/>
</dbReference>
<evidence type="ECO:0000256" key="5">
    <source>
        <dbReference type="PROSITE-ProRule" id="PRU01363"/>
    </source>
</evidence>
<feature type="compositionally biased region" description="Low complexity" evidence="6">
    <location>
        <begin position="1631"/>
        <end position="1645"/>
    </location>
</feature>
<feature type="active site" description="Proton acceptor; for dehydratase activity" evidence="5">
    <location>
        <position position="1327"/>
    </location>
</feature>
<dbReference type="InterPro" id="IPR009081">
    <property type="entry name" value="PP-bd_ACP"/>
</dbReference>
<dbReference type="Gene3D" id="3.40.47.10">
    <property type="match status" value="1"/>
</dbReference>
<dbReference type="Pfam" id="PF00975">
    <property type="entry name" value="Thioesterase"/>
    <property type="match status" value="1"/>
</dbReference>
<dbReference type="InterPro" id="IPR001031">
    <property type="entry name" value="Thioesterase"/>
</dbReference>
<name>A0A139GXD7_9PEZI</name>
<dbReference type="SMART" id="SM00823">
    <property type="entry name" value="PKS_PP"/>
    <property type="match status" value="2"/>
</dbReference>
<dbReference type="PROSITE" id="PS00012">
    <property type="entry name" value="PHOSPHOPANTETHEINE"/>
    <property type="match status" value="1"/>
</dbReference>
<dbReference type="SUPFAM" id="SSF53474">
    <property type="entry name" value="alpha/beta-Hydrolases"/>
    <property type="match status" value="1"/>
</dbReference>
<dbReference type="InterPro" id="IPR030918">
    <property type="entry name" value="PT_fungal_PKS"/>
</dbReference>
<dbReference type="PROSITE" id="PS50075">
    <property type="entry name" value="CARRIER"/>
    <property type="match status" value="1"/>
</dbReference>
<feature type="region of interest" description="C-terminal hotdog fold" evidence="5">
    <location>
        <begin position="1456"/>
        <end position="1606"/>
    </location>
</feature>
<dbReference type="InterPro" id="IPR014030">
    <property type="entry name" value="Ketoacyl_synth_N"/>
</dbReference>
<dbReference type="InterPro" id="IPR016036">
    <property type="entry name" value="Malonyl_transacylase_ACP-bd"/>
</dbReference>
<dbReference type="InterPro" id="IPR049900">
    <property type="entry name" value="PKS_mFAS_DH"/>
</dbReference>
<evidence type="ECO:0000256" key="1">
    <source>
        <dbReference type="ARBA" id="ARBA00022450"/>
    </source>
</evidence>
<dbReference type="Gene3D" id="3.40.50.1820">
    <property type="entry name" value="alpha/beta hydrolase"/>
    <property type="match status" value="1"/>
</dbReference>
<protein>
    <submittedName>
        <fullName evidence="10">Uncharacterized protein</fullName>
    </submittedName>
</protein>
<evidence type="ECO:0000256" key="2">
    <source>
        <dbReference type="ARBA" id="ARBA00022553"/>
    </source>
</evidence>
<dbReference type="InterPro" id="IPR001227">
    <property type="entry name" value="Ac_transferase_dom_sf"/>
</dbReference>
<evidence type="ECO:0000259" key="8">
    <source>
        <dbReference type="PROSITE" id="PS52004"/>
    </source>
</evidence>
<dbReference type="Gene3D" id="3.30.70.3290">
    <property type="match status" value="1"/>
</dbReference>
<evidence type="ECO:0000259" key="7">
    <source>
        <dbReference type="PROSITE" id="PS50075"/>
    </source>
</evidence>
<dbReference type="Gene3D" id="3.10.129.110">
    <property type="entry name" value="Polyketide synthase dehydratase"/>
    <property type="match status" value="1"/>
</dbReference>
<dbReference type="GO" id="GO:0004315">
    <property type="term" value="F:3-oxoacyl-[acyl-carrier-protein] synthase activity"/>
    <property type="evidence" value="ECO:0007669"/>
    <property type="project" value="InterPro"/>
</dbReference>
<dbReference type="SUPFAM" id="SSF55048">
    <property type="entry name" value="Probable ACP-binding domain of malonyl-CoA ACP transacylase"/>
    <property type="match status" value="1"/>
</dbReference>
<dbReference type="SMART" id="SM00825">
    <property type="entry name" value="PKS_KS"/>
    <property type="match status" value="1"/>
</dbReference>
<dbReference type="NCBIfam" id="TIGR04532">
    <property type="entry name" value="PT_fungal_PKS"/>
    <property type="match status" value="1"/>
</dbReference>
<keyword evidence="11" id="KW-1185">Reference proteome</keyword>
<dbReference type="PANTHER" id="PTHR43775">
    <property type="entry name" value="FATTY ACID SYNTHASE"/>
    <property type="match status" value="1"/>
</dbReference>
<dbReference type="Pfam" id="PF16073">
    <property type="entry name" value="SAT"/>
    <property type="match status" value="1"/>
</dbReference>
<feature type="compositionally biased region" description="Basic and acidic residues" evidence="6">
    <location>
        <begin position="1619"/>
        <end position="1628"/>
    </location>
</feature>
<feature type="region of interest" description="N-terminal hotdog fold" evidence="5">
    <location>
        <begin position="1295"/>
        <end position="1430"/>
    </location>
</feature>
<dbReference type="GO" id="GO:0004312">
    <property type="term" value="F:fatty acid synthase activity"/>
    <property type="evidence" value="ECO:0007669"/>
    <property type="project" value="TreeGrafter"/>
</dbReference>
<dbReference type="EMBL" id="LFZN01000252">
    <property type="protein sequence ID" value="KXS94867.1"/>
    <property type="molecule type" value="Genomic_DNA"/>
</dbReference>
<dbReference type="InterPro" id="IPR049552">
    <property type="entry name" value="PKS_DH_N"/>
</dbReference>
<dbReference type="InterPro" id="IPR016035">
    <property type="entry name" value="Acyl_Trfase/lysoPLipase"/>
</dbReference>
<dbReference type="PROSITE" id="PS00606">
    <property type="entry name" value="KS3_1"/>
    <property type="match status" value="1"/>
</dbReference>
<gene>
    <name evidence="10" type="ORF">AC578_8460</name>
</gene>
<evidence type="ECO:0000256" key="3">
    <source>
        <dbReference type="ARBA" id="ARBA00022679"/>
    </source>
</evidence>
<keyword evidence="3" id="KW-0808">Transferase</keyword>